<feature type="domain" description="C2H2-type" evidence="9">
    <location>
        <begin position="935"/>
        <end position="962"/>
    </location>
</feature>
<dbReference type="HOGENOM" id="CLU_002406_3_0_1"/>
<dbReference type="InterPro" id="IPR013087">
    <property type="entry name" value="Znf_C2H2_type"/>
</dbReference>
<keyword evidence="2" id="KW-0479">Metal-binding</keyword>
<evidence type="ECO:0000256" key="4">
    <source>
        <dbReference type="ARBA" id="ARBA00022771"/>
    </source>
</evidence>
<keyword evidence="3" id="KW-0677">Repeat</keyword>
<evidence type="ECO:0000256" key="8">
    <source>
        <dbReference type="SAM" id="Coils"/>
    </source>
</evidence>
<dbReference type="InterPro" id="IPR056125">
    <property type="entry name" value="DUF7708"/>
</dbReference>
<feature type="domain" description="C2H2-type" evidence="9">
    <location>
        <begin position="907"/>
        <end position="934"/>
    </location>
</feature>
<dbReference type="InterPro" id="IPR027417">
    <property type="entry name" value="P-loop_NTPase"/>
</dbReference>
<dbReference type="SMART" id="SM00355">
    <property type="entry name" value="ZnF_C2H2"/>
    <property type="match status" value="4"/>
</dbReference>
<dbReference type="EMBL" id="KE721375">
    <property type="protein sequence ID" value="ERF69851.1"/>
    <property type="molecule type" value="Genomic_DNA"/>
</dbReference>
<dbReference type="SUPFAM" id="SSF52540">
    <property type="entry name" value="P-loop containing nucleoside triphosphate hydrolases"/>
    <property type="match status" value="1"/>
</dbReference>
<dbReference type="InterPro" id="IPR056884">
    <property type="entry name" value="NPHP3-like_N"/>
</dbReference>
<dbReference type="Gene3D" id="3.30.160.60">
    <property type="entry name" value="Classic Zinc Finger"/>
    <property type="match status" value="2"/>
</dbReference>
<keyword evidence="8" id="KW-0175">Coiled coil</keyword>
<keyword evidence="5" id="KW-0862">Zinc</keyword>
<keyword evidence="11" id="KW-1185">Reference proteome</keyword>
<dbReference type="Pfam" id="PF24809">
    <property type="entry name" value="DUF7708"/>
    <property type="match status" value="1"/>
</dbReference>
<dbReference type="Pfam" id="PF24883">
    <property type="entry name" value="NPHP3_N"/>
    <property type="match status" value="1"/>
</dbReference>
<dbReference type="eggNOG" id="KOG1721">
    <property type="taxonomic scope" value="Eukaryota"/>
</dbReference>
<evidence type="ECO:0000259" key="9">
    <source>
        <dbReference type="PROSITE" id="PS50157"/>
    </source>
</evidence>
<sequence length="962" mass="111404">MKEPSQLGQLCCKILVLNSVKAGPQDFFKLCTMFVSDDSFRLILSNFKKRLTQKEQDDFQFATLDDVRLEMARIQREQATRKEMMNMPRIQSFLEAMEQFGKVIEVFLNTSEFVAFIWGPMKFVLQVASTWAESFDILLGAYEQIGNQIPLLQQFQAVFDKSPHMRRVLEMIYFDILEFHKRAIRFFSGPVWRQVFRSAWKDFKTRFQHILDGLRQHSELLESQANLLHIQQYRADRLAMLDRLDNMEEAQRQENYVTIMNWVFGANTKSDHDFACAARSEYPESGRWILRNSKLQNWKEADTPVSSILWLNGIPGAGKTVLASVIIESCLHATTSTTSFFYCKDGDSDKNCFLSILKGLLSQLIFHCRHLIPFCYDKYLASGELTLVSTSLAKQLLELFCQEIHKQCIIIDGLDECKESERKSILQFFTSVIDRYDLKEPGRIRVLFISQVENDIEKALSAAEVIALEPSDNENDIRSFVLKETKEIQRKHDLDNHQVDYIVDSTCRRAKGMFLFVKLVMSNLYAQPTRQHLQEEIKVTRFPQGLEQAYQRILSRIAHNSTPAEWTIARKLLGWMICAVRPLKWHEIQGAISIDPISQTVNFDDRRLRIHIRDICGSLIVLRPGDRIELVHSTAKFFIANTGYVRTPIVQCDLTALCIQYLTFECFDDDISQEKLVEFAIGGYFAFQDYAVANWAHHFLAMIEAEQSHSAAESDIEETMEELGNALNDFTVKFQEEFVQEEIVHTSGKACKAFQQRNFHASLQLVWNHVDQHQNKGFEARNNVSLEILGKAFARNRKLLEELTFSTNCSSNRQKNLESFYGDKRYKCPKLTCFYFHEGFQDAKCRDLHKNRHDRPFQCTFPNCTMVEFGFKSSKEVDKHMKAYHPDENDEAVTFTAANTVRASTPFACSVCEKRFTRGFALRNHIRSHNAERPFACSLGCGKAFTRANDCKRHEKTVHARR</sequence>
<gene>
    <name evidence="10" type="ORF">EPUS_05393</name>
</gene>
<dbReference type="Proteomes" id="UP000019373">
    <property type="component" value="Unassembled WGS sequence"/>
</dbReference>
<reference evidence="11" key="1">
    <citation type="journal article" date="2014" name="BMC Genomics">
        <title>Genome characteristics reveal the impact of lichenization on lichen-forming fungus Endocarpon pusillum Hedwig (Verrucariales, Ascomycota).</title>
        <authorList>
            <person name="Wang Y.-Y."/>
            <person name="Liu B."/>
            <person name="Zhang X.-Y."/>
            <person name="Zhou Q.-M."/>
            <person name="Zhang T."/>
            <person name="Li H."/>
            <person name="Yu Y.-F."/>
            <person name="Zhang X.-L."/>
            <person name="Hao X.-Y."/>
            <person name="Wang M."/>
            <person name="Wang L."/>
            <person name="Wei J.-C."/>
        </authorList>
    </citation>
    <scope>NUCLEOTIDE SEQUENCE [LARGE SCALE GENOMIC DNA]</scope>
    <source>
        <strain evidence="11">Z07020 / HMAS-L-300199</strain>
    </source>
</reference>
<dbReference type="RefSeq" id="XP_007804454.1">
    <property type="nucleotide sequence ID" value="XM_007806263.1"/>
</dbReference>
<keyword evidence="4 7" id="KW-0863">Zinc-finger</keyword>
<proteinExistence type="predicted"/>
<dbReference type="InterPro" id="IPR036236">
    <property type="entry name" value="Znf_C2H2_sf"/>
</dbReference>
<feature type="coiled-coil region" evidence="8">
    <location>
        <begin position="702"/>
        <end position="729"/>
    </location>
</feature>
<dbReference type="PANTHER" id="PTHR10039">
    <property type="entry name" value="AMELOGENIN"/>
    <property type="match status" value="1"/>
</dbReference>
<dbReference type="PANTHER" id="PTHR10039:SF14">
    <property type="entry name" value="NACHT DOMAIN-CONTAINING PROTEIN"/>
    <property type="match status" value="1"/>
</dbReference>
<evidence type="ECO:0000256" key="7">
    <source>
        <dbReference type="PROSITE-ProRule" id="PRU00042"/>
    </source>
</evidence>
<dbReference type="OMA" id="NHIYTHQ"/>
<dbReference type="SUPFAM" id="SSF57667">
    <property type="entry name" value="beta-beta-alpha zinc fingers"/>
    <property type="match status" value="1"/>
</dbReference>
<dbReference type="GeneID" id="19240345"/>
<evidence type="ECO:0000256" key="6">
    <source>
        <dbReference type="ARBA" id="ARBA00023242"/>
    </source>
</evidence>
<evidence type="ECO:0000256" key="3">
    <source>
        <dbReference type="ARBA" id="ARBA00022737"/>
    </source>
</evidence>
<dbReference type="GO" id="GO:0005634">
    <property type="term" value="C:nucleus"/>
    <property type="evidence" value="ECO:0007669"/>
    <property type="project" value="UniProtKB-SubCell"/>
</dbReference>
<dbReference type="AlphaFoldDB" id="U1GDQ5"/>
<evidence type="ECO:0000313" key="11">
    <source>
        <dbReference type="Proteomes" id="UP000019373"/>
    </source>
</evidence>
<evidence type="ECO:0000256" key="5">
    <source>
        <dbReference type="ARBA" id="ARBA00022833"/>
    </source>
</evidence>
<evidence type="ECO:0000256" key="1">
    <source>
        <dbReference type="ARBA" id="ARBA00004123"/>
    </source>
</evidence>
<dbReference type="OrthoDB" id="21416at2759"/>
<protein>
    <recommendedName>
        <fullName evidence="9">C2H2-type domain-containing protein</fullName>
    </recommendedName>
</protein>
<name>U1GDQ5_ENDPU</name>
<accession>U1GDQ5</accession>
<dbReference type="Gene3D" id="3.40.50.300">
    <property type="entry name" value="P-loop containing nucleotide triphosphate hydrolases"/>
    <property type="match status" value="1"/>
</dbReference>
<dbReference type="PROSITE" id="PS50157">
    <property type="entry name" value="ZINC_FINGER_C2H2_2"/>
    <property type="match status" value="2"/>
</dbReference>
<evidence type="ECO:0000313" key="10">
    <source>
        <dbReference type="EMBL" id="ERF69851.1"/>
    </source>
</evidence>
<comment type="subcellular location">
    <subcellularLocation>
        <location evidence="1">Nucleus</location>
    </subcellularLocation>
</comment>
<evidence type="ECO:0000256" key="2">
    <source>
        <dbReference type="ARBA" id="ARBA00022723"/>
    </source>
</evidence>
<dbReference type="FunFam" id="3.30.160.60:FF:000145">
    <property type="entry name" value="Zinc finger protein 574"/>
    <property type="match status" value="1"/>
</dbReference>
<keyword evidence="6" id="KW-0539">Nucleus</keyword>
<dbReference type="GO" id="GO:0008270">
    <property type="term" value="F:zinc ion binding"/>
    <property type="evidence" value="ECO:0007669"/>
    <property type="project" value="UniProtKB-KW"/>
</dbReference>
<dbReference type="Pfam" id="PF22939">
    <property type="entry name" value="WHD_GPIID"/>
    <property type="match status" value="1"/>
</dbReference>
<dbReference type="InterPro" id="IPR054471">
    <property type="entry name" value="GPIID_WHD"/>
</dbReference>
<dbReference type="PROSITE" id="PS00028">
    <property type="entry name" value="ZINC_FINGER_C2H2_1"/>
    <property type="match status" value="2"/>
</dbReference>
<organism evidence="10 11">
    <name type="scientific">Endocarpon pusillum (strain Z07020 / HMAS-L-300199)</name>
    <name type="common">Lichen-forming fungus</name>
    <dbReference type="NCBI Taxonomy" id="1263415"/>
    <lineage>
        <taxon>Eukaryota</taxon>
        <taxon>Fungi</taxon>
        <taxon>Dikarya</taxon>
        <taxon>Ascomycota</taxon>
        <taxon>Pezizomycotina</taxon>
        <taxon>Eurotiomycetes</taxon>
        <taxon>Chaetothyriomycetidae</taxon>
        <taxon>Verrucariales</taxon>
        <taxon>Verrucariaceae</taxon>
        <taxon>Endocarpon</taxon>
    </lineage>
</organism>